<dbReference type="AlphaFoldDB" id="A0A174RK40"/>
<dbReference type="GO" id="GO:0004134">
    <property type="term" value="F:4-alpha-glucanotransferase activity"/>
    <property type="evidence" value="ECO:0007669"/>
    <property type="project" value="UniProtKB-EC"/>
</dbReference>
<evidence type="ECO:0000256" key="3">
    <source>
        <dbReference type="ARBA" id="ARBA00012560"/>
    </source>
</evidence>
<dbReference type="SUPFAM" id="SSF51445">
    <property type="entry name" value="(Trans)glycosidases"/>
    <property type="match status" value="1"/>
</dbReference>
<comment type="similarity">
    <text evidence="2 10">Belongs to the disproportionating enzyme family.</text>
</comment>
<proteinExistence type="inferred from homology"/>
<dbReference type="NCBIfam" id="TIGR00217">
    <property type="entry name" value="malQ"/>
    <property type="match status" value="1"/>
</dbReference>
<gene>
    <name evidence="11" type="primary">malQ</name>
    <name evidence="11" type="ORF">ERS852551_02111</name>
</gene>
<organism evidence="11 12">
    <name type="scientific">Anaerotruncus colihominis</name>
    <dbReference type="NCBI Taxonomy" id="169435"/>
    <lineage>
        <taxon>Bacteria</taxon>
        <taxon>Bacillati</taxon>
        <taxon>Bacillota</taxon>
        <taxon>Clostridia</taxon>
        <taxon>Eubacteriales</taxon>
        <taxon>Oscillospiraceae</taxon>
        <taxon>Anaerotruncus</taxon>
    </lineage>
</organism>
<dbReference type="Proteomes" id="UP000095765">
    <property type="component" value="Unassembled WGS sequence"/>
</dbReference>
<dbReference type="GO" id="GO:0005975">
    <property type="term" value="P:carbohydrate metabolic process"/>
    <property type="evidence" value="ECO:0007669"/>
    <property type="project" value="InterPro"/>
</dbReference>
<dbReference type="PANTHER" id="PTHR32438">
    <property type="entry name" value="4-ALPHA-GLUCANOTRANSFERASE DPE1, CHLOROPLASTIC/AMYLOPLASTIC"/>
    <property type="match status" value="1"/>
</dbReference>
<evidence type="ECO:0000256" key="1">
    <source>
        <dbReference type="ARBA" id="ARBA00000439"/>
    </source>
</evidence>
<dbReference type="PANTHER" id="PTHR32438:SF5">
    <property type="entry name" value="4-ALPHA-GLUCANOTRANSFERASE DPE1, CHLOROPLASTIC_AMYLOPLASTIC"/>
    <property type="match status" value="1"/>
</dbReference>
<sequence>MIRASGILMPVFSLPSPYGIGTVGQAAFDFVDFLCECGQTYWQILPIGPTGYGDSPYQSFSAFAGNPYLIDLDLLIEQELLTRDEAAADFGDNPDAVDYGRLYKNRFDVLRHAARRLGDAPEFAAFCRAQDAWLDEYALYMAIKADCSMNAWYAWPEALRRREPDVLAAARARLSDDVRFWKAVQYLFFSQWQRLKTYANAHGVLIVGDLPIYVSPDSSDLWAHGELFQTDSEGMPTAVAGVPPDAFSADGQLWGNPLYDWKRHAADGYAWWIRRLRAAAGVYDAVRIDHFRGFAGYYAIPAGSETAAVGDWKPGPGLAFIETIRREVPGLSIIAEDLGYLTPEVRRLLADSGFPGMKVLQFAFDSREESDYLPHNYTRNSVVYTGTHDNTTTRDWIESAPPDDVAFAREYLGVGEDADFTLAMVRAALSSVCDTAIIPMADWLRLGAQGRINTPSTLGGNWMWRMRAGEPGAGLRAAIRRLTKIYGRLPGTAGRPDPPAPSRASLGRAAVSAWRAGCGRPVVPPHP</sequence>
<dbReference type="InterPro" id="IPR017853">
    <property type="entry name" value="GH"/>
</dbReference>
<keyword evidence="7 10" id="KW-0119">Carbohydrate metabolism</keyword>
<evidence type="ECO:0000256" key="9">
    <source>
        <dbReference type="ARBA" id="ARBA00031501"/>
    </source>
</evidence>
<keyword evidence="5 10" id="KW-0328">Glycosyltransferase</keyword>
<evidence type="ECO:0000256" key="5">
    <source>
        <dbReference type="ARBA" id="ARBA00022676"/>
    </source>
</evidence>
<accession>A0A174RK40</accession>
<dbReference type="GeneID" id="72463804"/>
<evidence type="ECO:0000256" key="2">
    <source>
        <dbReference type="ARBA" id="ARBA00005684"/>
    </source>
</evidence>
<evidence type="ECO:0000256" key="4">
    <source>
        <dbReference type="ARBA" id="ARBA00020295"/>
    </source>
</evidence>
<dbReference type="Pfam" id="PF02446">
    <property type="entry name" value="Glyco_hydro_77"/>
    <property type="match status" value="1"/>
</dbReference>
<reference evidence="11 12" key="1">
    <citation type="submission" date="2015-09" db="EMBL/GenBank/DDBJ databases">
        <authorList>
            <consortium name="Pathogen Informatics"/>
        </authorList>
    </citation>
    <scope>NUCLEOTIDE SEQUENCE [LARGE SCALE GENOMIC DNA]</scope>
    <source>
        <strain evidence="11 12">2789STDY5834939</strain>
    </source>
</reference>
<dbReference type="EMBL" id="CZBE01000013">
    <property type="protein sequence ID" value="CUP83495.1"/>
    <property type="molecule type" value="Genomic_DNA"/>
</dbReference>
<dbReference type="RefSeq" id="WP_279323567.1">
    <property type="nucleotide sequence ID" value="NZ_CAJFJR010000033.1"/>
</dbReference>
<name>A0A174RK40_9FIRM</name>
<protein>
    <recommendedName>
        <fullName evidence="4 10">4-alpha-glucanotransferase</fullName>
        <ecNumber evidence="3 10">2.4.1.25</ecNumber>
    </recommendedName>
    <alternativeName>
        <fullName evidence="8 10">Amylomaltase</fullName>
    </alternativeName>
    <alternativeName>
        <fullName evidence="9 10">Disproportionating enzyme</fullName>
    </alternativeName>
</protein>
<dbReference type="NCBIfam" id="NF011080">
    <property type="entry name" value="PRK14508.1-3"/>
    <property type="match status" value="1"/>
</dbReference>
<evidence type="ECO:0000256" key="8">
    <source>
        <dbReference type="ARBA" id="ARBA00031423"/>
    </source>
</evidence>
<dbReference type="EC" id="2.4.1.25" evidence="3 10"/>
<evidence type="ECO:0000313" key="12">
    <source>
        <dbReference type="Proteomes" id="UP000095765"/>
    </source>
</evidence>
<evidence type="ECO:0000313" key="11">
    <source>
        <dbReference type="EMBL" id="CUP83495.1"/>
    </source>
</evidence>
<dbReference type="InterPro" id="IPR003385">
    <property type="entry name" value="Glyco_hydro_77"/>
</dbReference>
<evidence type="ECO:0000256" key="7">
    <source>
        <dbReference type="ARBA" id="ARBA00023277"/>
    </source>
</evidence>
<evidence type="ECO:0000256" key="6">
    <source>
        <dbReference type="ARBA" id="ARBA00022679"/>
    </source>
</evidence>
<keyword evidence="6 10" id="KW-0808">Transferase</keyword>
<evidence type="ECO:0000256" key="10">
    <source>
        <dbReference type="RuleBase" id="RU361207"/>
    </source>
</evidence>
<comment type="catalytic activity">
    <reaction evidence="1 10">
        <text>Transfers a segment of a (1-&gt;4)-alpha-D-glucan to a new position in an acceptor, which may be glucose or a (1-&gt;4)-alpha-D-glucan.</text>
        <dbReference type="EC" id="2.4.1.25"/>
    </reaction>
</comment>
<dbReference type="Gene3D" id="3.20.20.80">
    <property type="entry name" value="Glycosidases"/>
    <property type="match status" value="1"/>
</dbReference>